<dbReference type="EMBL" id="JAOYFB010000004">
    <property type="protein sequence ID" value="KAK4013390.1"/>
    <property type="molecule type" value="Genomic_DNA"/>
</dbReference>
<dbReference type="InterPro" id="IPR036397">
    <property type="entry name" value="RNaseH_sf"/>
</dbReference>
<comment type="caution">
    <text evidence="1">The sequence shown here is derived from an EMBL/GenBank/DDBJ whole genome shotgun (WGS) entry which is preliminary data.</text>
</comment>
<proteinExistence type="predicted"/>
<dbReference type="Gene3D" id="3.30.420.10">
    <property type="entry name" value="Ribonuclease H-like superfamily/Ribonuclease H"/>
    <property type="match status" value="1"/>
</dbReference>
<keyword evidence="2" id="KW-1185">Reference proteome</keyword>
<gene>
    <name evidence="1" type="ORF">OUZ56_025922</name>
</gene>
<organism evidence="1 2">
    <name type="scientific">Daphnia magna</name>
    <dbReference type="NCBI Taxonomy" id="35525"/>
    <lineage>
        <taxon>Eukaryota</taxon>
        <taxon>Metazoa</taxon>
        <taxon>Ecdysozoa</taxon>
        <taxon>Arthropoda</taxon>
        <taxon>Crustacea</taxon>
        <taxon>Branchiopoda</taxon>
        <taxon>Diplostraca</taxon>
        <taxon>Cladocera</taxon>
        <taxon>Anomopoda</taxon>
        <taxon>Daphniidae</taxon>
        <taxon>Daphnia</taxon>
    </lineage>
</organism>
<name>A0ABQ9ZLC3_9CRUS</name>
<evidence type="ECO:0000313" key="2">
    <source>
        <dbReference type="Proteomes" id="UP001234178"/>
    </source>
</evidence>
<protein>
    <submittedName>
        <fullName evidence="1">Uncharacterized protein</fullName>
    </submittedName>
</protein>
<reference evidence="1 2" key="1">
    <citation type="journal article" date="2023" name="Nucleic Acids Res.">
        <title>The hologenome of Daphnia magna reveals possible DNA methylation and microbiome-mediated evolution of the host genome.</title>
        <authorList>
            <person name="Chaturvedi A."/>
            <person name="Li X."/>
            <person name="Dhandapani V."/>
            <person name="Marshall H."/>
            <person name="Kissane S."/>
            <person name="Cuenca-Cambronero M."/>
            <person name="Asole G."/>
            <person name="Calvet F."/>
            <person name="Ruiz-Romero M."/>
            <person name="Marangio P."/>
            <person name="Guigo R."/>
            <person name="Rago D."/>
            <person name="Mirbahai L."/>
            <person name="Eastwood N."/>
            <person name="Colbourne J.K."/>
            <person name="Zhou J."/>
            <person name="Mallon E."/>
            <person name="Orsini L."/>
        </authorList>
    </citation>
    <scope>NUCLEOTIDE SEQUENCE [LARGE SCALE GENOMIC DNA]</scope>
    <source>
        <strain evidence="1">LRV0_1</strain>
    </source>
</reference>
<evidence type="ECO:0000313" key="1">
    <source>
        <dbReference type="EMBL" id="KAK4013390.1"/>
    </source>
</evidence>
<dbReference type="Proteomes" id="UP001234178">
    <property type="component" value="Unassembled WGS sequence"/>
</dbReference>
<sequence>MDFLQGCDRFCSDGLLQHGILRWRRFAGLSGSYFALNIKSFFISVDPLFNRIRMALNYIRNFRPQISLSAWHHYFARKQVILQPSIMEINGKILFLSTPLLLTGYVYFGNSTCKVNKNKHSLHVWAWFSTTGGIGSICRVDSFPSKIIEVFNDEFSPEQLTDFKINSVTFMDEKASHITDAMQEWISGKDKIAADPWPENFKESWPFRKVWLDLEQSIGLHLKQPGNKKDLWVLIERF</sequence>
<accession>A0ABQ9ZLC3</accession>